<feature type="site" description="Lowers pKa of active site Tyr" evidence="3">
    <location>
        <position position="79"/>
    </location>
</feature>
<dbReference type="EMBL" id="AZBU02000003">
    <property type="protein sequence ID" value="TKR88815.1"/>
    <property type="molecule type" value="Genomic_DNA"/>
</dbReference>
<dbReference type="InterPro" id="IPR018170">
    <property type="entry name" value="Aldo/ket_reductase_CS"/>
</dbReference>
<dbReference type="PANTHER" id="PTHR11732">
    <property type="entry name" value="ALDO/KETO REDUCTASE"/>
    <property type="match status" value="1"/>
</dbReference>
<proteinExistence type="predicted"/>
<dbReference type="InterPro" id="IPR020471">
    <property type="entry name" value="AKR"/>
</dbReference>
<evidence type="ECO:0000256" key="2">
    <source>
        <dbReference type="PIRSR" id="PIRSR000097-2"/>
    </source>
</evidence>
<name>A0A4V6A4Z0_STECR</name>
<dbReference type="PIRSF" id="PIRSF000097">
    <property type="entry name" value="AKR"/>
    <property type="match status" value="1"/>
</dbReference>
<comment type="caution">
    <text evidence="5">The sequence shown here is derived from an EMBL/GenBank/DDBJ whole genome shotgun (WGS) entry which is preliminary data.</text>
</comment>
<dbReference type="Proteomes" id="UP000298663">
    <property type="component" value="Unassembled WGS sequence"/>
</dbReference>
<dbReference type="AlphaFoldDB" id="A0A4V6A4Z0"/>
<keyword evidence="6" id="KW-1185">Reference proteome</keyword>
<reference evidence="5 6" key="1">
    <citation type="journal article" date="2015" name="Genome Biol.">
        <title>Comparative genomics of Steinernema reveals deeply conserved gene regulatory networks.</title>
        <authorList>
            <person name="Dillman A.R."/>
            <person name="Macchietto M."/>
            <person name="Porter C.F."/>
            <person name="Rogers A."/>
            <person name="Williams B."/>
            <person name="Antoshechkin I."/>
            <person name="Lee M.M."/>
            <person name="Goodwin Z."/>
            <person name="Lu X."/>
            <person name="Lewis E.E."/>
            <person name="Goodrich-Blair H."/>
            <person name="Stock S.P."/>
            <person name="Adams B.J."/>
            <person name="Sternberg P.W."/>
            <person name="Mortazavi A."/>
        </authorList>
    </citation>
    <scope>NUCLEOTIDE SEQUENCE [LARGE SCALE GENOMIC DNA]</scope>
    <source>
        <strain evidence="5 6">ALL</strain>
    </source>
</reference>
<evidence type="ECO:0000313" key="6">
    <source>
        <dbReference type="Proteomes" id="UP000298663"/>
    </source>
</evidence>
<dbReference type="STRING" id="34508.A0A4V6A4Z0"/>
<dbReference type="FunFam" id="3.20.20.100:FF:000029">
    <property type="entry name" value="Aldo-keto reductase"/>
    <property type="match status" value="1"/>
</dbReference>
<dbReference type="PROSITE" id="PS00063">
    <property type="entry name" value="ALDOKETO_REDUCTASE_3"/>
    <property type="match status" value="1"/>
</dbReference>
<reference evidence="5 6" key="2">
    <citation type="journal article" date="2019" name="G3 (Bethesda)">
        <title>Hybrid Assembly of the Genome of the Entomopathogenic Nematode Steinernema carpocapsae Identifies the X-Chromosome.</title>
        <authorList>
            <person name="Serra L."/>
            <person name="Macchietto M."/>
            <person name="Macias-Munoz A."/>
            <person name="McGill C.J."/>
            <person name="Rodriguez I.M."/>
            <person name="Rodriguez B."/>
            <person name="Murad R."/>
            <person name="Mortazavi A."/>
        </authorList>
    </citation>
    <scope>NUCLEOTIDE SEQUENCE [LARGE SCALE GENOMIC DNA]</scope>
    <source>
        <strain evidence="5 6">ALL</strain>
    </source>
</reference>
<evidence type="ECO:0000259" key="4">
    <source>
        <dbReference type="Pfam" id="PF00248"/>
    </source>
</evidence>
<dbReference type="InterPro" id="IPR023210">
    <property type="entry name" value="NADP_OxRdtase_dom"/>
</dbReference>
<feature type="domain" description="NADP-dependent oxidoreductase" evidence="4">
    <location>
        <begin position="17"/>
        <end position="285"/>
    </location>
</feature>
<dbReference type="SUPFAM" id="SSF51430">
    <property type="entry name" value="NAD(P)-linked oxidoreductase"/>
    <property type="match status" value="1"/>
</dbReference>
<dbReference type="Pfam" id="PF00248">
    <property type="entry name" value="Aldo_ket_red"/>
    <property type="match status" value="1"/>
</dbReference>
<feature type="binding site" evidence="2">
    <location>
        <position position="112"/>
    </location>
    <ligand>
        <name>substrate</name>
    </ligand>
</feature>
<protein>
    <recommendedName>
        <fullName evidence="4">NADP-dependent oxidoreductase domain-containing protein</fullName>
    </recommendedName>
</protein>
<feature type="active site" description="Proton donor" evidence="1">
    <location>
        <position position="50"/>
    </location>
</feature>
<organism evidence="5 6">
    <name type="scientific">Steinernema carpocapsae</name>
    <name type="common">Entomopathogenic nematode</name>
    <dbReference type="NCBI Taxonomy" id="34508"/>
    <lineage>
        <taxon>Eukaryota</taxon>
        <taxon>Metazoa</taxon>
        <taxon>Ecdysozoa</taxon>
        <taxon>Nematoda</taxon>
        <taxon>Chromadorea</taxon>
        <taxon>Rhabditida</taxon>
        <taxon>Tylenchina</taxon>
        <taxon>Panagrolaimomorpha</taxon>
        <taxon>Strongyloidoidea</taxon>
        <taxon>Steinernematidae</taxon>
        <taxon>Steinernema</taxon>
    </lineage>
</organism>
<evidence type="ECO:0000313" key="5">
    <source>
        <dbReference type="EMBL" id="TKR88815.1"/>
    </source>
</evidence>
<evidence type="ECO:0000256" key="1">
    <source>
        <dbReference type="PIRSR" id="PIRSR000097-1"/>
    </source>
</evidence>
<sequence>MTVPTTALPTGAQFPLLGLGTWLSKPEEVKNAVRVALDVGYRYIDTASIYKNESEIGEVLHEYLSSGKVKREELFITTKLFCTHNRPEDVEGQIKDSLKRLQLDYVDLYLIHGPVSFSHDMKEMLKDVRVEDTWRGMEGVFEKGFAKAIGVSNFSIEQVERVQKSAKIPIHNIQVECHIYFPQFELHEVCKKHNISFTAYAPLGSPGRLEKTEVNWEPAPCPLEDETVKKIAEKHSKTPAQVLIRHLMQRNMSVIPKSINDKRIKENFDVLDFELTEEEVKELNNAKHHQRLFFGDFFKGHPEDPYKLERKD</sequence>
<gene>
    <name evidence="5" type="ORF">L596_012999</name>
</gene>
<dbReference type="OrthoDB" id="416253at2759"/>
<dbReference type="PRINTS" id="PR00069">
    <property type="entry name" value="ALDKETRDTASE"/>
</dbReference>
<evidence type="ECO:0000256" key="3">
    <source>
        <dbReference type="PIRSR" id="PIRSR000097-3"/>
    </source>
</evidence>
<dbReference type="Gene3D" id="3.20.20.100">
    <property type="entry name" value="NADP-dependent oxidoreductase domain"/>
    <property type="match status" value="1"/>
</dbReference>
<accession>A0A4V6A4Z0</accession>
<dbReference type="GO" id="GO:0016491">
    <property type="term" value="F:oxidoreductase activity"/>
    <property type="evidence" value="ECO:0007669"/>
    <property type="project" value="InterPro"/>
</dbReference>
<dbReference type="InterPro" id="IPR036812">
    <property type="entry name" value="NAD(P)_OxRdtase_dom_sf"/>
</dbReference>
<dbReference type="PROSITE" id="PS00062">
    <property type="entry name" value="ALDOKETO_REDUCTASE_2"/>
    <property type="match status" value="1"/>
</dbReference>